<dbReference type="Gene3D" id="1.20.120.530">
    <property type="entry name" value="GntR ligand-binding domain-like"/>
    <property type="match status" value="1"/>
</dbReference>
<evidence type="ECO:0000256" key="1">
    <source>
        <dbReference type="ARBA" id="ARBA00023015"/>
    </source>
</evidence>
<sequence>MNKQLGNKVYQQLKCDIRNHDLPVGVPLKQQALSDKYAVSRIPIRDALQQLKAEGWLVSVGKRGLMIPPLCADEAEDLYRIRVEVEPMILPYVIESMTNQVLGEAEDFLNIIDSNQSLGVLEHGELNWQFHAVLYKVAKRSTLFNTISSLHQQCERYIGFHTRNLGYKVQSQEEHYHLLTAIRNRNLRESQAILKAHIGKAGEQLTDYLKNNP</sequence>
<feature type="domain" description="HTH gntR-type" evidence="4">
    <location>
        <begin position="3"/>
        <end position="70"/>
    </location>
</feature>
<dbReference type="EMBL" id="BSOT01000005">
    <property type="protein sequence ID" value="GLR69736.1"/>
    <property type="molecule type" value="Genomic_DNA"/>
</dbReference>
<dbReference type="PROSITE" id="PS50949">
    <property type="entry name" value="HTH_GNTR"/>
    <property type="match status" value="1"/>
</dbReference>
<evidence type="ECO:0000313" key="5">
    <source>
        <dbReference type="EMBL" id="GLR69736.1"/>
    </source>
</evidence>
<dbReference type="InterPro" id="IPR036388">
    <property type="entry name" value="WH-like_DNA-bd_sf"/>
</dbReference>
<evidence type="ECO:0000259" key="4">
    <source>
        <dbReference type="PROSITE" id="PS50949"/>
    </source>
</evidence>
<evidence type="ECO:0000256" key="3">
    <source>
        <dbReference type="ARBA" id="ARBA00023163"/>
    </source>
</evidence>
<evidence type="ECO:0000313" key="6">
    <source>
        <dbReference type="Proteomes" id="UP001156601"/>
    </source>
</evidence>
<dbReference type="InterPro" id="IPR008920">
    <property type="entry name" value="TF_FadR/GntR_C"/>
</dbReference>
<name>A0AA37WG65_9ALTE</name>
<dbReference type="Proteomes" id="UP001156601">
    <property type="component" value="Unassembled WGS sequence"/>
</dbReference>
<proteinExistence type="predicted"/>
<dbReference type="Pfam" id="PF07729">
    <property type="entry name" value="FCD"/>
    <property type="match status" value="1"/>
</dbReference>
<dbReference type="SUPFAM" id="SSF48008">
    <property type="entry name" value="GntR ligand-binding domain-like"/>
    <property type="match status" value="1"/>
</dbReference>
<comment type="caution">
    <text evidence="5">The sequence shown here is derived from an EMBL/GenBank/DDBJ whole genome shotgun (WGS) entry which is preliminary data.</text>
</comment>
<dbReference type="GO" id="GO:0003677">
    <property type="term" value="F:DNA binding"/>
    <property type="evidence" value="ECO:0007669"/>
    <property type="project" value="UniProtKB-KW"/>
</dbReference>
<dbReference type="InterPro" id="IPR011711">
    <property type="entry name" value="GntR_C"/>
</dbReference>
<protein>
    <submittedName>
        <fullName evidence="5">GntR family transcriptional regulator</fullName>
    </submittedName>
</protein>
<dbReference type="PANTHER" id="PTHR43537:SF41">
    <property type="entry name" value="TRANSCRIPTIONAL REGULATORY PROTEIN"/>
    <property type="match status" value="1"/>
</dbReference>
<gene>
    <name evidence="5" type="ORF">GCM10007852_06440</name>
</gene>
<dbReference type="AlphaFoldDB" id="A0AA37WG65"/>
<reference evidence="5" key="1">
    <citation type="journal article" date="2014" name="Int. J. Syst. Evol. Microbiol.">
        <title>Complete genome sequence of Corynebacterium casei LMG S-19264T (=DSM 44701T), isolated from a smear-ripened cheese.</title>
        <authorList>
            <consortium name="US DOE Joint Genome Institute (JGI-PGF)"/>
            <person name="Walter F."/>
            <person name="Albersmeier A."/>
            <person name="Kalinowski J."/>
            <person name="Ruckert C."/>
        </authorList>
    </citation>
    <scope>NUCLEOTIDE SEQUENCE</scope>
    <source>
        <strain evidence="5">NBRC 110023</strain>
    </source>
</reference>
<keyword evidence="1" id="KW-0805">Transcription regulation</keyword>
<dbReference type="SMART" id="SM00345">
    <property type="entry name" value="HTH_GNTR"/>
    <property type="match status" value="1"/>
</dbReference>
<dbReference type="InterPro" id="IPR000524">
    <property type="entry name" value="Tscrpt_reg_HTH_GntR"/>
</dbReference>
<organism evidence="5 6">
    <name type="scientific">Agaribacter marinus</name>
    <dbReference type="NCBI Taxonomy" id="1431249"/>
    <lineage>
        <taxon>Bacteria</taxon>
        <taxon>Pseudomonadati</taxon>
        <taxon>Pseudomonadota</taxon>
        <taxon>Gammaproteobacteria</taxon>
        <taxon>Alteromonadales</taxon>
        <taxon>Alteromonadaceae</taxon>
        <taxon>Agaribacter</taxon>
    </lineage>
</organism>
<keyword evidence="2" id="KW-0238">DNA-binding</keyword>
<dbReference type="GO" id="GO:0003700">
    <property type="term" value="F:DNA-binding transcription factor activity"/>
    <property type="evidence" value="ECO:0007669"/>
    <property type="project" value="InterPro"/>
</dbReference>
<dbReference type="Gene3D" id="1.10.10.10">
    <property type="entry name" value="Winged helix-like DNA-binding domain superfamily/Winged helix DNA-binding domain"/>
    <property type="match status" value="1"/>
</dbReference>
<dbReference type="InterPro" id="IPR036390">
    <property type="entry name" value="WH_DNA-bd_sf"/>
</dbReference>
<dbReference type="Pfam" id="PF00392">
    <property type="entry name" value="GntR"/>
    <property type="match status" value="1"/>
</dbReference>
<dbReference type="PANTHER" id="PTHR43537">
    <property type="entry name" value="TRANSCRIPTIONAL REGULATOR, GNTR FAMILY"/>
    <property type="match status" value="1"/>
</dbReference>
<reference evidence="5" key="2">
    <citation type="submission" date="2023-01" db="EMBL/GenBank/DDBJ databases">
        <title>Draft genome sequence of Agaribacter marinus strain NBRC 110023.</title>
        <authorList>
            <person name="Sun Q."/>
            <person name="Mori K."/>
        </authorList>
    </citation>
    <scope>NUCLEOTIDE SEQUENCE</scope>
    <source>
        <strain evidence="5">NBRC 110023</strain>
    </source>
</reference>
<keyword evidence="6" id="KW-1185">Reference proteome</keyword>
<accession>A0AA37WG65</accession>
<dbReference type="SMART" id="SM00895">
    <property type="entry name" value="FCD"/>
    <property type="match status" value="1"/>
</dbReference>
<dbReference type="RefSeq" id="WP_284216047.1">
    <property type="nucleotide sequence ID" value="NZ_BSOT01000005.1"/>
</dbReference>
<dbReference type="SUPFAM" id="SSF46785">
    <property type="entry name" value="Winged helix' DNA-binding domain"/>
    <property type="match status" value="1"/>
</dbReference>
<evidence type="ECO:0000256" key="2">
    <source>
        <dbReference type="ARBA" id="ARBA00023125"/>
    </source>
</evidence>
<keyword evidence="3" id="KW-0804">Transcription</keyword>